<keyword evidence="3" id="KW-0539">Nucleus</keyword>
<dbReference type="SMART" id="SM00292">
    <property type="entry name" value="BRCT"/>
    <property type="match status" value="2"/>
</dbReference>
<protein>
    <submittedName>
        <fullName evidence="7">BRCT domain-containing protein</fullName>
    </submittedName>
</protein>
<comment type="subcellular location">
    <subcellularLocation>
        <location evidence="1">Nucleus</location>
    </subcellularLocation>
</comment>
<dbReference type="PANTHER" id="PTHR15321">
    <property type="entry name" value="TUMOR SUPPRESSOR P53-BINDING PROTEIN 1"/>
    <property type="match status" value="1"/>
</dbReference>
<evidence type="ECO:0000313" key="7">
    <source>
        <dbReference type="WBParaSite" id="SMUV_0000882601-mRNA-1"/>
    </source>
</evidence>
<name>A0A0N5AVB3_9BILA</name>
<dbReference type="InterPro" id="IPR036420">
    <property type="entry name" value="BRCT_dom_sf"/>
</dbReference>
<evidence type="ECO:0000256" key="2">
    <source>
        <dbReference type="ARBA" id="ARBA00022763"/>
    </source>
</evidence>
<evidence type="ECO:0000256" key="3">
    <source>
        <dbReference type="ARBA" id="ARBA00023242"/>
    </source>
</evidence>
<dbReference type="WBParaSite" id="SMUV_0000882601-mRNA-1">
    <property type="protein sequence ID" value="SMUV_0000882601-mRNA-1"/>
    <property type="gene ID" value="SMUV_0000882601"/>
</dbReference>
<evidence type="ECO:0000313" key="6">
    <source>
        <dbReference type="Proteomes" id="UP000046393"/>
    </source>
</evidence>
<proteinExistence type="predicted"/>
<feature type="compositionally biased region" description="Basic and acidic residues" evidence="4">
    <location>
        <begin position="301"/>
        <end position="339"/>
    </location>
</feature>
<dbReference type="InterPro" id="IPR047252">
    <property type="entry name" value="TP53BP1-like"/>
</dbReference>
<feature type="compositionally biased region" description="Basic and acidic residues" evidence="4">
    <location>
        <begin position="184"/>
        <end position="232"/>
    </location>
</feature>
<feature type="domain" description="BRCT" evidence="5">
    <location>
        <begin position="714"/>
        <end position="811"/>
    </location>
</feature>
<dbReference type="SUPFAM" id="SSF52113">
    <property type="entry name" value="BRCT domain"/>
    <property type="match status" value="2"/>
</dbReference>
<dbReference type="Pfam" id="PF16589">
    <property type="entry name" value="BRCT_2"/>
    <property type="match status" value="1"/>
</dbReference>
<feature type="region of interest" description="Disordered" evidence="4">
    <location>
        <begin position="534"/>
        <end position="589"/>
    </location>
</feature>
<evidence type="ECO:0000256" key="4">
    <source>
        <dbReference type="SAM" id="MobiDB-lite"/>
    </source>
</evidence>
<feature type="region of interest" description="Disordered" evidence="4">
    <location>
        <begin position="112"/>
        <end position="138"/>
    </location>
</feature>
<dbReference type="GO" id="GO:0045944">
    <property type="term" value="P:positive regulation of transcription by RNA polymerase II"/>
    <property type="evidence" value="ECO:0007669"/>
    <property type="project" value="TreeGrafter"/>
</dbReference>
<dbReference type="Pfam" id="PF18428">
    <property type="entry name" value="BRCT_3"/>
    <property type="match status" value="1"/>
</dbReference>
<keyword evidence="6" id="KW-1185">Reference proteome</keyword>
<dbReference type="InterPro" id="IPR047250">
    <property type="entry name" value="BRCT_p53bp1-like_rpt2"/>
</dbReference>
<dbReference type="GO" id="GO:0005634">
    <property type="term" value="C:nucleus"/>
    <property type="evidence" value="ECO:0007669"/>
    <property type="project" value="UniProtKB-SubCell"/>
</dbReference>
<feature type="domain" description="BRCT" evidence="5">
    <location>
        <begin position="595"/>
        <end position="697"/>
    </location>
</feature>
<dbReference type="AlphaFoldDB" id="A0A0N5AVB3"/>
<dbReference type="InterPro" id="IPR047249">
    <property type="entry name" value="BRCT_p53bp1-like_rpt1"/>
</dbReference>
<dbReference type="InterPro" id="IPR001357">
    <property type="entry name" value="BRCT_dom"/>
</dbReference>
<dbReference type="Proteomes" id="UP000046393">
    <property type="component" value="Unplaced"/>
</dbReference>
<accession>A0A0N5AVB3</accession>
<dbReference type="CDD" id="cd17745">
    <property type="entry name" value="BRCT_p53bp1_rpt1"/>
    <property type="match status" value="1"/>
</dbReference>
<dbReference type="PROSITE" id="PS50172">
    <property type="entry name" value="BRCT"/>
    <property type="match status" value="2"/>
</dbReference>
<feature type="region of interest" description="Disordered" evidence="4">
    <location>
        <begin position="165"/>
        <end position="380"/>
    </location>
</feature>
<dbReference type="GO" id="GO:0042393">
    <property type="term" value="F:histone binding"/>
    <property type="evidence" value="ECO:0007669"/>
    <property type="project" value="TreeGrafter"/>
</dbReference>
<dbReference type="Pfam" id="PF24680">
    <property type="entry name" value="SH3_Hsr9"/>
    <property type="match status" value="1"/>
</dbReference>
<evidence type="ECO:0000259" key="5">
    <source>
        <dbReference type="PROSITE" id="PS50172"/>
    </source>
</evidence>
<sequence>MLRIRMLDNVSNMKHLLFLMRINIEGFRFGFDFVMAAPVDETKELGEQNVKLGVAAEAGDKVDLPGSGDHVKETKKGLFGRSAEFLKASEASTLEATAVNGNNGEVVEEISKKNVEDGNEGNVNSETCSNEKAEEELHNEAKSLAEEIAACEANETKNTEPEIALSHEKCSANTDEAVNEDDSMEKNNKKDVAEVLEKNNDELEEKEKAEDCAKSSIEDTVKEKEEEHKSDDEKESDVANSTTPIADKDNKPEANELTESSVKKRKRARSKVIQQEEPMNERRRSLRTPKPTSVSVPIKAATEKPVRKTAMKSEKQVVNETPTKNDSKRKDEKAIETTPKRAVASSKQGSSRKSKQSDIEKKDKSIGKEQASDSNDPFNLSNIDNHPVILGNIQIHTAQFGSLKFTKASPGSSQDFDAAGRYGVTFVQDNLFRKLVITGIIPLQAIVPGVKVYATDPEIPENDARLEEVEVLSVPDSDHQKWFEGIFRVKICESGKQFNIKWDRLCFGIDEAKTLQTAKFNSVTDVIADNIDSKEGRKTRASRHSFAPETALSPSVAKQTPRKRAAANRSDKRSDPSTAVEIGVNEKQAKHSKAGTSGIFAGVSFVVTSAMRRLKEEDQGGFSKREIRQMIEGCGGTVVEDFTKIPSGVQMFLIADTHYRTHKYLSALARSVPCVSHRWIRECVEKGEMIDYKPHMLPAGISLLTNKLTNWHQNNNTLLSGKRIFVYTRNTLSDSSSPNFIEIWSPLVAEMGATVLNEIPGEGIDILLTDATCPNDLVQKARRCNALVVSSEWIIQAIIEGSLPDPNAHERFRYDFIERLEGA</sequence>
<feature type="compositionally biased region" description="Basic and acidic residues" evidence="4">
    <location>
        <begin position="355"/>
        <end position="371"/>
    </location>
</feature>
<keyword evidence="2" id="KW-0227">DNA damage</keyword>
<dbReference type="PANTHER" id="PTHR15321:SF3">
    <property type="entry name" value="TP53-BINDING PROTEIN 1"/>
    <property type="match status" value="1"/>
</dbReference>
<organism evidence="6 7">
    <name type="scientific">Syphacia muris</name>
    <dbReference type="NCBI Taxonomy" id="451379"/>
    <lineage>
        <taxon>Eukaryota</taxon>
        <taxon>Metazoa</taxon>
        <taxon>Ecdysozoa</taxon>
        <taxon>Nematoda</taxon>
        <taxon>Chromadorea</taxon>
        <taxon>Rhabditida</taxon>
        <taxon>Spirurina</taxon>
        <taxon>Oxyuridomorpha</taxon>
        <taxon>Oxyuroidea</taxon>
        <taxon>Oxyuridae</taxon>
        <taxon>Syphacia</taxon>
    </lineage>
</organism>
<dbReference type="STRING" id="451379.A0A0N5AVB3"/>
<dbReference type="GO" id="GO:0000077">
    <property type="term" value="P:DNA damage checkpoint signaling"/>
    <property type="evidence" value="ECO:0007669"/>
    <property type="project" value="TreeGrafter"/>
</dbReference>
<feature type="compositionally biased region" description="Basic and acidic residues" evidence="4">
    <location>
        <begin position="129"/>
        <end position="138"/>
    </location>
</feature>
<reference evidence="7" key="1">
    <citation type="submission" date="2016-04" db="UniProtKB">
        <authorList>
            <consortium name="WormBaseParasite"/>
        </authorList>
    </citation>
    <scope>IDENTIFICATION</scope>
</reference>
<evidence type="ECO:0000256" key="1">
    <source>
        <dbReference type="ARBA" id="ARBA00004123"/>
    </source>
</evidence>
<dbReference type="Gene3D" id="3.40.50.10190">
    <property type="entry name" value="BRCT domain"/>
    <property type="match status" value="2"/>
</dbReference>
<dbReference type="CDD" id="cd17724">
    <property type="entry name" value="BRCT_p53bp1_rpt2"/>
    <property type="match status" value="1"/>
</dbReference>
<dbReference type="InterPro" id="IPR056492">
    <property type="entry name" value="SH3_Hsr9"/>
</dbReference>